<feature type="repeat" description="HEAT" evidence="3">
    <location>
        <begin position="404"/>
        <end position="442"/>
    </location>
</feature>
<dbReference type="PANTHER" id="PTHR10648:SF4">
    <property type="entry name" value="PROTEIN PHOSPHATASE 2 (FORMERLY 2A), REGULATORY SUBUNIT A, BETA ISOFORM-RELATED"/>
    <property type="match status" value="1"/>
</dbReference>
<dbReference type="InterPro" id="IPR021133">
    <property type="entry name" value="HEAT_type_2"/>
</dbReference>
<dbReference type="Pfam" id="PF13513">
    <property type="entry name" value="HEAT_EZ"/>
    <property type="match status" value="1"/>
</dbReference>
<keyword evidence="6" id="KW-1185">Reference proteome</keyword>
<comment type="similarity">
    <text evidence="2">Belongs to the phosphatase 2A regulatory subunit A family.</text>
</comment>
<evidence type="ECO:0000256" key="3">
    <source>
        <dbReference type="PROSITE-ProRule" id="PRU00103"/>
    </source>
</evidence>
<dbReference type="Pfam" id="PF22646">
    <property type="entry name" value="PPP2R1A-like_HEAT"/>
    <property type="match status" value="1"/>
</dbReference>
<dbReference type="InterPro" id="IPR016024">
    <property type="entry name" value="ARM-type_fold"/>
</dbReference>
<dbReference type="PANTHER" id="PTHR10648">
    <property type="entry name" value="SERINE/THREONINE-PROTEIN PHOSPHATASE PP2A 65 KDA REGULATORY SUBUNIT"/>
    <property type="match status" value="1"/>
</dbReference>
<gene>
    <name evidence="5" type="ORF">IL334_001276</name>
</gene>
<evidence type="ECO:0000313" key="6">
    <source>
        <dbReference type="Proteomes" id="UP001329825"/>
    </source>
</evidence>
<dbReference type="InterPro" id="IPR051023">
    <property type="entry name" value="PP2A_Regulatory_Subunit_A"/>
</dbReference>
<dbReference type="Proteomes" id="UP001329825">
    <property type="component" value="Chromosome 1"/>
</dbReference>
<sequence>MSSPTSSSLYPIHLLMDELKSEDVVLRLSSIRRLSTIALALGPQRTRDELIPFLQDQLDDEDEVLLVLAEELGGFAEYVGGNEYAWIVLGPLENLAAVEETLVRDKAAESISKLSSLLSAQAIEEHLLPLLQRLSQGDWFTSRTSACALFAAPYPLANTPNQEEMRKMFGVLCADETPMVRRAAAKALGPFAKSVAECPNQHPILLSDIIPLYRKLASDDQDSVRLLTIPDLIAISAALNPEEVKEHILEPLRSSVTDKSWRVRYMVANEFVGLAEGVGESIIREELVSAFVGLLKDNEAEVRTAAAGQVPGFAKLVDKEVILAKFLPCVKDLSTDSSQHVRASLAMQISGLAPLLGTETTVENLLPLFLQLLKDDFSDVRLNLIGKLDMVNEVIGIERLSQALLPAIMELAEDKQWRVRQAIIEYIPLLAQQLGVSFFDDKLGQLCMSWLGDTVFSIREAATINLKKLTDVFGVEWAKSTIIPKVLEMGDHQNYLYRMTTIFAITTMAPSLNVQIIRDTVLQSALNLASDPIPNIRFNVAKCLETLAAVLASNPEGQEIISRKVIPALKKLQDDSDADVRFFATKAYDRTTGDSNGEPMILS</sequence>
<feature type="repeat" description="HEAT" evidence="3">
    <location>
        <begin position="326"/>
        <end position="364"/>
    </location>
</feature>
<organism evidence="5 6">
    <name type="scientific">Kwoniella shivajii</name>
    <dbReference type="NCBI Taxonomy" id="564305"/>
    <lineage>
        <taxon>Eukaryota</taxon>
        <taxon>Fungi</taxon>
        <taxon>Dikarya</taxon>
        <taxon>Basidiomycota</taxon>
        <taxon>Agaricomycotina</taxon>
        <taxon>Tremellomycetes</taxon>
        <taxon>Tremellales</taxon>
        <taxon>Cryptococcaceae</taxon>
        <taxon>Kwoniella</taxon>
    </lineage>
</organism>
<feature type="repeat" description="HEAT" evidence="3">
    <location>
        <begin position="209"/>
        <end position="247"/>
    </location>
</feature>
<keyword evidence="1" id="KW-0677">Repeat</keyword>
<feature type="repeat" description="HEAT" evidence="3">
    <location>
        <begin position="365"/>
        <end position="402"/>
    </location>
</feature>
<dbReference type="EMBL" id="CP141881">
    <property type="protein sequence ID" value="WRT64344.1"/>
    <property type="molecule type" value="Genomic_DNA"/>
</dbReference>
<feature type="domain" description="Phosphatase PP2A regulatory subunit A/Splicing factor 3B subunit 1-like HEAT repeat" evidence="4">
    <location>
        <begin position="280"/>
        <end position="357"/>
    </location>
</feature>
<feature type="repeat" description="HEAT" evidence="3">
    <location>
        <begin position="287"/>
        <end position="325"/>
    </location>
</feature>
<dbReference type="Gene3D" id="1.25.10.10">
    <property type="entry name" value="Leucine-rich Repeat Variant"/>
    <property type="match status" value="1"/>
</dbReference>
<evidence type="ECO:0000259" key="4">
    <source>
        <dbReference type="Pfam" id="PF22646"/>
    </source>
</evidence>
<dbReference type="GeneID" id="87953407"/>
<dbReference type="RefSeq" id="XP_062789084.1">
    <property type="nucleotide sequence ID" value="XM_062933033.1"/>
</dbReference>
<feature type="repeat" description="HEAT" evidence="3">
    <location>
        <begin position="521"/>
        <end position="559"/>
    </location>
</feature>
<feature type="repeat" description="HEAT" evidence="3">
    <location>
        <begin position="88"/>
        <end position="126"/>
    </location>
</feature>
<dbReference type="InterPro" id="IPR054573">
    <property type="entry name" value="PP2A/SF3B1-like_HEAT"/>
</dbReference>
<feature type="repeat" description="HEAT" evidence="3">
    <location>
        <begin position="50"/>
        <end position="85"/>
    </location>
</feature>
<evidence type="ECO:0000256" key="1">
    <source>
        <dbReference type="ARBA" id="ARBA00022737"/>
    </source>
</evidence>
<accession>A0ABZ1CRG4</accession>
<protein>
    <recommendedName>
        <fullName evidence="4">Phosphatase PP2A regulatory subunit A/Splicing factor 3B subunit 1-like HEAT repeat domain-containing protein</fullName>
    </recommendedName>
</protein>
<reference evidence="5 6" key="1">
    <citation type="submission" date="2024-01" db="EMBL/GenBank/DDBJ databases">
        <title>Comparative genomics of Cryptococcus and Kwoniella reveals pathogenesis evolution and contrasting modes of karyotype evolution via chromosome fusion or intercentromeric recombination.</title>
        <authorList>
            <person name="Coelho M.A."/>
            <person name="David-Palma M."/>
            <person name="Shea T."/>
            <person name="Bowers K."/>
            <person name="McGinley-Smith S."/>
            <person name="Mohammad A.W."/>
            <person name="Gnirke A."/>
            <person name="Yurkov A.M."/>
            <person name="Nowrousian M."/>
            <person name="Sun S."/>
            <person name="Cuomo C.A."/>
            <person name="Heitman J."/>
        </authorList>
    </citation>
    <scope>NUCLEOTIDE SEQUENCE [LARGE SCALE GENOMIC DNA]</scope>
    <source>
        <strain evidence="5">CBS 11374</strain>
    </source>
</reference>
<name>A0ABZ1CRG4_9TREE</name>
<evidence type="ECO:0000313" key="5">
    <source>
        <dbReference type="EMBL" id="WRT64344.1"/>
    </source>
</evidence>
<dbReference type="SUPFAM" id="SSF48371">
    <property type="entry name" value="ARM repeat"/>
    <property type="match status" value="1"/>
</dbReference>
<evidence type="ECO:0000256" key="2">
    <source>
        <dbReference type="ARBA" id="ARBA00038332"/>
    </source>
</evidence>
<dbReference type="InterPro" id="IPR011989">
    <property type="entry name" value="ARM-like"/>
</dbReference>
<feature type="repeat" description="HEAT" evidence="3">
    <location>
        <begin position="248"/>
        <end position="286"/>
    </location>
</feature>
<dbReference type="Pfam" id="PF02985">
    <property type="entry name" value="HEAT"/>
    <property type="match status" value="1"/>
</dbReference>
<dbReference type="InterPro" id="IPR000357">
    <property type="entry name" value="HEAT"/>
</dbReference>
<dbReference type="PROSITE" id="PS50077">
    <property type="entry name" value="HEAT_REPEAT"/>
    <property type="match status" value="9"/>
</dbReference>
<proteinExistence type="inferred from homology"/>